<feature type="compositionally biased region" description="Polar residues" evidence="23">
    <location>
        <begin position="40"/>
        <end position="65"/>
    </location>
</feature>
<reference evidence="24 25" key="1">
    <citation type="journal article" date="2016" name="Genome Biol. Evol.">
        <title>Gene Family Evolution Reflects Adaptation to Soil Environmental Stressors in the Genome of the Collembolan Orchesella cincta.</title>
        <authorList>
            <person name="Faddeeva-Vakhrusheva A."/>
            <person name="Derks M.F."/>
            <person name="Anvar S.Y."/>
            <person name="Agamennone V."/>
            <person name="Suring W."/>
            <person name="Smit S."/>
            <person name="van Straalen N.M."/>
            <person name="Roelofs D."/>
        </authorList>
    </citation>
    <scope>NUCLEOTIDE SEQUENCE [LARGE SCALE GENOMIC DNA]</scope>
    <source>
        <tissue evidence="24">Mixed pool</tissue>
    </source>
</reference>
<feature type="region of interest" description="Disordered" evidence="23">
    <location>
        <begin position="1"/>
        <end position="99"/>
    </location>
</feature>
<dbReference type="AlphaFoldDB" id="A0A1D2N8Q2"/>
<dbReference type="STRING" id="48709.A0A1D2N8Q2"/>
<keyword evidence="11 22" id="KW-0472">Membrane</keyword>
<feature type="transmembrane region" description="Helical" evidence="22">
    <location>
        <begin position="517"/>
        <end position="538"/>
    </location>
</feature>
<feature type="transmembrane region" description="Helical" evidence="22">
    <location>
        <begin position="452"/>
        <end position="469"/>
    </location>
</feature>
<comment type="catalytic activity">
    <reaction evidence="22">
        <text>a 1,2-diacyl-sn-glycero-3-phosphoethanolamine + L-serine = a 1,2-diacyl-sn-glycero-3-phospho-L-serine + ethanolamine</text>
        <dbReference type="Rhea" id="RHEA:27606"/>
        <dbReference type="ChEBI" id="CHEBI:33384"/>
        <dbReference type="ChEBI" id="CHEBI:57262"/>
        <dbReference type="ChEBI" id="CHEBI:57603"/>
        <dbReference type="ChEBI" id="CHEBI:64612"/>
        <dbReference type="EC" id="2.7.8.29"/>
    </reaction>
</comment>
<name>A0A1D2N8Q2_ORCCI</name>
<evidence type="ECO:0000256" key="9">
    <source>
        <dbReference type="ARBA" id="ARBA00022989"/>
    </source>
</evidence>
<evidence type="ECO:0000256" key="17">
    <source>
        <dbReference type="ARBA" id="ARBA00035955"/>
    </source>
</evidence>
<feature type="compositionally biased region" description="Low complexity" evidence="23">
    <location>
        <begin position="25"/>
        <end position="39"/>
    </location>
</feature>
<feature type="transmembrane region" description="Helical" evidence="22">
    <location>
        <begin position="166"/>
        <end position="188"/>
    </location>
</feature>
<evidence type="ECO:0000256" key="20">
    <source>
        <dbReference type="ARBA" id="ARBA00036644"/>
    </source>
</evidence>
<dbReference type="PANTHER" id="PTHR15362">
    <property type="entry name" value="PHOSPHATIDYLINOSITOL SYNTHASE"/>
    <property type="match status" value="1"/>
</dbReference>
<evidence type="ECO:0000256" key="15">
    <source>
        <dbReference type="ARBA" id="ARBA00035833"/>
    </source>
</evidence>
<evidence type="ECO:0000256" key="12">
    <source>
        <dbReference type="ARBA" id="ARBA00023209"/>
    </source>
</evidence>
<evidence type="ECO:0000256" key="6">
    <source>
        <dbReference type="ARBA" id="ARBA00022679"/>
    </source>
</evidence>
<dbReference type="UniPathway" id="UPA00948"/>
<gene>
    <name evidence="24" type="ORF">Ocin01_05323</name>
</gene>
<keyword evidence="12 22" id="KW-0594">Phospholipid biosynthesis</keyword>
<keyword evidence="25" id="KW-1185">Reference proteome</keyword>
<keyword evidence="9 22" id="KW-1133">Transmembrane helix</keyword>
<evidence type="ECO:0000256" key="8">
    <source>
        <dbReference type="ARBA" id="ARBA00022824"/>
    </source>
</evidence>
<feature type="transmembrane region" description="Helical" evidence="22">
    <location>
        <begin position="421"/>
        <end position="440"/>
    </location>
</feature>
<feature type="transmembrane region" description="Helical" evidence="22">
    <location>
        <begin position="316"/>
        <end position="334"/>
    </location>
</feature>
<sequence>MTRMSSTGSNANVHGVPLSKEMIQSDGSEGSIASSSASSTCPTGSDMEASSGTQKVTSRTEVYESNSEEETVEPIKDYELSDVENANSRSRDSSDDEEVVVFSDPLSKYAIAQSDTEDGGVPARKSKIKVKEDQEREGLRSITGGPYDWGKEIGGGRFSDDGTMTFFWRAHTLTVLALLIGVLVYVALFEQTEESSEYNAKRGLIACVSVFILLGVTITPDGPFVRPHPAFWRFIFILSILYELALIFLLFQSTNDARLLLRHVDPKLGTLLEEKSYGGNCFVFDPSVPDDPWHNVWDKFDLFVPMHFFGWWLKTLVLRDWWLCWVISVMFEILEYTLEHQLPNFSECWWDHWILDALLCNGGGILLGMLTLKYFRVRTYEWRGLWNIPDYKGKIKRILAQFGPHSWIEFDWKPTSSFGRWMAVLGITFVFLVAELNTFYLKFVLWVPPGHYMNLVRLFALLFWGAVGLRETFQYLDDSWCKTFGRQSWVIIAIVATEFLIVAKFDPVTITKPLPNHIATFWIVGVCCLALWTIWNFFVYRFLFGVPETDEEKKRPANR</sequence>
<evidence type="ECO:0000313" key="24">
    <source>
        <dbReference type="EMBL" id="ODN01356.1"/>
    </source>
</evidence>
<evidence type="ECO:0000256" key="21">
    <source>
        <dbReference type="ARBA" id="ARBA00036733"/>
    </source>
</evidence>
<dbReference type="GO" id="GO:0006659">
    <property type="term" value="P:phosphatidylserine biosynthetic process"/>
    <property type="evidence" value="ECO:0007669"/>
    <property type="project" value="UniProtKB-UniRule"/>
</dbReference>
<evidence type="ECO:0000256" key="11">
    <source>
        <dbReference type="ARBA" id="ARBA00023136"/>
    </source>
</evidence>
<evidence type="ECO:0000256" key="7">
    <source>
        <dbReference type="ARBA" id="ARBA00022692"/>
    </source>
</evidence>
<evidence type="ECO:0000256" key="2">
    <source>
        <dbReference type="ARBA" id="ARBA00004916"/>
    </source>
</evidence>
<accession>A0A1D2N8Q2</accession>
<protein>
    <recommendedName>
        <fullName evidence="22">Phosphatidylserine synthase</fullName>
        <ecNumber evidence="22">2.7.8.29</ecNumber>
    </recommendedName>
    <alternativeName>
        <fullName evidence="22">Serine-exchange enzyme</fullName>
    </alternativeName>
</protein>
<evidence type="ECO:0000256" key="13">
    <source>
        <dbReference type="ARBA" id="ARBA00023264"/>
    </source>
</evidence>
<evidence type="ECO:0000256" key="1">
    <source>
        <dbReference type="ARBA" id="ARBA00004477"/>
    </source>
</evidence>
<feature type="transmembrane region" description="Helical" evidence="22">
    <location>
        <begin position="230"/>
        <end position="251"/>
    </location>
</feature>
<comment type="catalytic activity">
    <reaction evidence="17">
        <text>1-octadecanoyl-2-(5Z,8Z,11Z,14Z)-eicosatetraenoyl-sn-glycero-3-phosphoethanolamine + L-serine = 1-octadecanoyl-2-(5Z,8Z,11Z,14Z)-eicosatetraenoyl-sn-glycero-3-phosphoserine + ethanolamine</text>
        <dbReference type="Rhea" id="RHEA:41500"/>
        <dbReference type="ChEBI" id="CHEBI:33384"/>
        <dbReference type="ChEBI" id="CHEBI:57603"/>
        <dbReference type="ChEBI" id="CHEBI:78268"/>
        <dbReference type="ChEBI" id="CHEBI:78269"/>
    </reaction>
    <physiologicalReaction direction="left-to-right" evidence="17">
        <dbReference type="Rhea" id="RHEA:41501"/>
    </physiologicalReaction>
</comment>
<evidence type="ECO:0000256" key="5">
    <source>
        <dbReference type="ARBA" id="ARBA00022516"/>
    </source>
</evidence>
<keyword evidence="6 22" id="KW-0808">Transferase</keyword>
<feature type="transmembrane region" description="Helical" evidence="22">
    <location>
        <begin position="200"/>
        <end position="218"/>
    </location>
</feature>
<dbReference type="OMA" id="QHVLPNF"/>
<comment type="function">
    <text evidence="22">Catalyzes a base-exchange reaction in which the polar head group of phosphatidylethanolamine (PE) is replaced by L-serine.</text>
</comment>
<comment type="caution">
    <text evidence="24">The sequence shown here is derived from an EMBL/GenBank/DDBJ whole genome shotgun (WGS) entry which is preliminary data.</text>
</comment>
<dbReference type="EMBL" id="LJIJ01000157">
    <property type="protein sequence ID" value="ODN01356.1"/>
    <property type="molecule type" value="Genomic_DNA"/>
</dbReference>
<comment type="catalytic activity">
    <reaction evidence="15">
        <text>1-hexadecanoyl-2-(4Z,7Z,10Z,13Z,16Z,19Z-docosahexaenoyl)-sn-glycero-3-phosphoethanolamine + L-serine = 1-hexadecanoyl-2-(4Z,7Z,10Z,13Z,16Z,19Z-docosahexaenoyl)-sn-glycero-3-phosphoserine + ethanolamine</text>
        <dbReference type="Rhea" id="RHEA:41488"/>
        <dbReference type="ChEBI" id="CHEBI:33384"/>
        <dbReference type="ChEBI" id="CHEBI:57603"/>
        <dbReference type="ChEBI" id="CHEBI:78261"/>
        <dbReference type="ChEBI" id="CHEBI:78262"/>
    </reaction>
    <physiologicalReaction direction="left-to-right" evidence="15">
        <dbReference type="Rhea" id="RHEA:41489"/>
    </physiologicalReaction>
</comment>
<feature type="region of interest" description="Disordered" evidence="23">
    <location>
        <begin position="113"/>
        <end position="137"/>
    </location>
</feature>
<dbReference type="OrthoDB" id="10265393at2759"/>
<evidence type="ECO:0000256" key="10">
    <source>
        <dbReference type="ARBA" id="ARBA00023098"/>
    </source>
</evidence>
<organism evidence="24 25">
    <name type="scientific">Orchesella cincta</name>
    <name type="common">Springtail</name>
    <name type="synonym">Podura cincta</name>
    <dbReference type="NCBI Taxonomy" id="48709"/>
    <lineage>
        <taxon>Eukaryota</taxon>
        <taxon>Metazoa</taxon>
        <taxon>Ecdysozoa</taxon>
        <taxon>Arthropoda</taxon>
        <taxon>Hexapoda</taxon>
        <taxon>Collembola</taxon>
        <taxon>Entomobryomorpha</taxon>
        <taxon>Entomobryoidea</taxon>
        <taxon>Orchesellidae</taxon>
        <taxon>Orchesellinae</taxon>
        <taxon>Orchesella</taxon>
    </lineage>
</organism>
<feature type="transmembrane region" description="Helical" evidence="22">
    <location>
        <begin position="354"/>
        <end position="375"/>
    </location>
</feature>
<evidence type="ECO:0000256" key="14">
    <source>
        <dbReference type="ARBA" id="ARBA00035767"/>
    </source>
</evidence>
<comment type="pathway">
    <text evidence="2 22">Phospholipid metabolism; phosphatidylserine biosynthesis.</text>
</comment>
<dbReference type="Pfam" id="PF03034">
    <property type="entry name" value="PSS"/>
    <property type="match status" value="1"/>
</dbReference>
<evidence type="ECO:0000256" key="22">
    <source>
        <dbReference type="RuleBase" id="RU368094"/>
    </source>
</evidence>
<keyword evidence="13 22" id="KW-1208">Phospholipid metabolism</keyword>
<dbReference type="EC" id="2.7.8.29" evidence="22"/>
<keyword evidence="5 22" id="KW-0444">Lipid biosynthesis</keyword>
<dbReference type="Proteomes" id="UP000094527">
    <property type="component" value="Unassembled WGS sequence"/>
</dbReference>
<comment type="catalytic activity">
    <reaction evidence="19">
        <text>1-(1Z-octadecenyl)-2-(4Z,7Z,10Z,13Z,16Z,19Z-docosahexaenoyl)-sn-glycero-3-phosphoethanolamine + L-serine = 1-(1Z-octadecenyl)-2-(4Z,7Z,10Z,13Z,16Z,19Z-docosahexaenoyl)-sn-glycero-3-phospho-L-serine + ethanolamine</text>
        <dbReference type="Rhea" id="RHEA:41496"/>
        <dbReference type="ChEBI" id="CHEBI:33384"/>
        <dbReference type="ChEBI" id="CHEBI:57603"/>
        <dbReference type="ChEBI" id="CHEBI:78263"/>
        <dbReference type="ChEBI" id="CHEBI:78264"/>
    </reaction>
    <physiologicalReaction direction="left-to-right" evidence="19">
        <dbReference type="Rhea" id="RHEA:41497"/>
    </physiologicalReaction>
</comment>
<proteinExistence type="inferred from homology"/>
<comment type="catalytic activity">
    <reaction evidence="16">
        <text>1-(1Z-octadecenyl)-2-(9Z-octadecenoyl)-sn-glycero-3-phosphoethanolamine + L-serine = 1-(1Z-octadecenyl)-2-(9Z-octadecenoyl)-sn-glycero-3-phospho-L-serine + ethanolamine</text>
        <dbReference type="Rhea" id="RHEA:41600"/>
        <dbReference type="ChEBI" id="CHEBI:33384"/>
        <dbReference type="ChEBI" id="CHEBI:57603"/>
        <dbReference type="ChEBI" id="CHEBI:78340"/>
        <dbReference type="ChEBI" id="CHEBI:78341"/>
    </reaction>
    <physiologicalReaction direction="left-to-right" evidence="16">
        <dbReference type="Rhea" id="RHEA:41601"/>
    </physiologicalReaction>
</comment>
<keyword evidence="7 22" id="KW-0812">Transmembrane</keyword>
<dbReference type="InterPro" id="IPR004277">
    <property type="entry name" value="PSS"/>
</dbReference>
<dbReference type="GO" id="GO:0005789">
    <property type="term" value="C:endoplasmic reticulum membrane"/>
    <property type="evidence" value="ECO:0007669"/>
    <property type="project" value="UniProtKB-SubCell"/>
</dbReference>
<evidence type="ECO:0000256" key="16">
    <source>
        <dbReference type="ARBA" id="ARBA00035875"/>
    </source>
</evidence>
<comment type="pathway">
    <text evidence="3">Lipid metabolism.</text>
</comment>
<keyword evidence="8 22" id="KW-0256">Endoplasmic reticulum</keyword>
<comment type="catalytic activity">
    <reaction evidence="18">
        <text>1-octadecanoyl-2-(4Z,7Z,10Z,13Z,16Z,19Z-docosahexaenoyl)-sn-glycero-3-phosphoethanolamine + L-serine = 1-octadecanoyl-2-(4Z,7Z,10Z,13Z,16Z,19Z-docosahexaenoyl)-sn-glycero-3-phosphoserine + ethanolamine</text>
        <dbReference type="Rhea" id="RHEA:41492"/>
        <dbReference type="ChEBI" id="CHEBI:33384"/>
        <dbReference type="ChEBI" id="CHEBI:57603"/>
        <dbReference type="ChEBI" id="CHEBI:78265"/>
        <dbReference type="ChEBI" id="CHEBI:78266"/>
    </reaction>
    <physiologicalReaction direction="left-to-right" evidence="18">
        <dbReference type="Rhea" id="RHEA:41493"/>
    </physiologicalReaction>
</comment>
<comment type="catalytic activity">
    <reaction evidence="20">
        <text>1-octadecanoyl-2-(9Z-octadecenoyl)-sn-glycero-3-phosphoethanolamine + L-serine = 1-octadecanoyl-2-(9Z-octadecenoyl)-sn-glycero-3-phospho-L-serine + ethanolamine</text>
        <dbReference type="Rhea" id="RHEA:40795"/>
        <dbReference type="ChEBI" id="CHEBI:33384"/>
        <dbReference type="ChEBI" id="CHEBI:57603"/>
        <dbReference type="ChEBI" id="CHEBI:75038"/>
        <dbReference type="ChEBI" id="CHEBI:78260"/>
    </reaction>
    <physiologicalReaction direction="left-to-right" evidence="20">
        <dbReference type="Rhea" id="RHEA:40796"/>
    </physiologicalReaction>
</comment>
<dbReference type="GO" id="GO:0106245">
    <property type="term" value="F:L-serine-phosphatidylethanolamine phosphatidyltransferase activity"/>
    <property type="evidence" value="ECO:0007669"/>
    <property type="project" value="UniProtKB-UniRule"/>
</dbReference>
<evidence type="ECO:0000256" key="18">
    <source>
        <dbReference type="ARBA" id="ARBA00036428"/>
    </source>
</evidence>
<evidence type="ECO:0000256" key="3">
    <source>
        <dbReference type="ARBA" id="ARBA00005189"/>
    </source>
</evidence>
<feature type="transmembrane region" description="Helical" evidence="22">
    <location>
        <begin position="489"/>
        <end position="505"/>
    </location>
</feature>
<comment type="catalytic activity">
    <reaction evidence="21">
        <text>1-(1Z-octadecenyl)-2-(5Z,8Z,11Z,14Z- eicosatetraenoyl)-sn-glycero-3-phosphoethanolamine + L-serine = 1-(1Z-octadecenyl)-2-(5Z,8Z,11Z,14Z-eicosatetraenoyl)-sn-glycero-3-phospho-L-serine + ethanolamine</text>
        <dbReference type="Rhea" id="RHEA:41604"/>
        <dbReference type="ChEBI" id="CHEBI:33384"/>
        <dbReference type="ChEBI" id="CHEBI:57603"/>
        <dbReference type="ChEBI" id="CHEBI:78342"/>
        <dbReference type="ChEBI" id="CHEBI:78343"/>
    </reaction>
    <physiologicalReaction direction="left-to-right" evidence="21">
        <dbReference type="Rhea" id="RHEA:41605"/>
    </physiologicalReaction>
</comment>
<dbReference type="PANTHER" id="PTHR15362:SF7">
    <property type="entry name" value="PHOSPHATIDYLSERINE SYNTHASE 2"/>
    <property type="match status" value="1"/>
</dbReference>
<comment type="similarity">
    <text evidence="4 22">Belongs to the phosphatidyl serine synthase family.</text>
</comment>
<evidence type="ECO:0000313" key="25">
    <source>
        <dbReference type="Proteomes" id="UP000094527"/>
    </source>
</evidence>
<keyword evidence="10 22" id="KW-0443">Lipid metabolism</keyword>
<comment type="subcellular location">
    <subcellularLocation>
        <location evidence="1 22">Endoplasmic reticulum membrane</location>
        <topology evidence="1 22">Multi-pass membrane protein</topology>
    </subcellularLocation>
</comment>
<evidence type="ECO:0000256" key="23">
    <source>
        <dbReference type="SAM" id="MobiDB-lite"/>
    </source>
</evidence>
<comment type="catalytic activity">
    <reaction evidence="14">
        <text>1-hexadecanoyl-2-(9Z-octadecenoyl)-sn-glycero-3-phosphoethanolamine + L-serine = 1-hexadecanoyl-2-(9Z-octadecenoyl)-sn-glycero-3-phospho-L-serine + ethanolamine</text>
        <dbReference type="Rhea" id="RHEA:41484"/>
        <dbReference type="ChEBI" id="CHEBI:33384"/>
        <dbReference type="ChEBI" id="CHEBI:57603"/>
        <dbReference type="ChEBI" id="CHEBI:73007"/>
        <dbReference type="ChEBI" id="CHEBI:75029"/>
    </reaction>
    <physiologicalReaction direction="left-to-right" evidence="14">
        <dbReference type="Rhea" id="RHEA:41485"/>
    </physiologicalReaction>
</comment>
<feature type="compositionally biased region" description="Polar residues" evidence="23">
    <location>
        <begin position="1"/>
        <end position="12"/>
    </location>
</feature>
<evidence type="ECO:0000256" key="19">
    <source>
        <dbReference type="ARBA" id="ARBA00036623"/>
    </source>
</evidence>
<evidence type="ECO:0000256" key="4">
    <source>
        <dbReference type="ARBA" id="ARBA00008671"/>
    </source>
</evidence>